<sequence>MYLISQYRMVCHMTIGFPLKVTISVRPVSSTSTSHRLALPTPTSRISPLLSPRPPVFTVLSCTVTSLGTSAALLVLVLLALSWVVGTSLVWTDPSESESRRPLNAVIASEINVLTTLKQNAPKSPLVHSPTRFPVNPQEYHPIDLMSMRVILAPEGPGAMLHASRPGDGKDGHCIIADNNLCHSRQNVEEGCWVKRPVETPPPEMVTSGFFLWVPLANSAGGASGSEPPFTVIWYPPANRSHVQWNTRMEPKVLNADNPVFHGPDCYHHIPPYLVEHVQEISPEPTMGKLFVHEMNWRDHVVGIVAP</sequence>
<evidence type="ECO:0000313" key="3">
    <source>
        <dbReference type="Proteomes" id="UP001215280"/>
    </source>
</evidence>
<keyword evidence="3" id="KW-1185">Reference proteome</keyword>
<dbReference type="Proteomes" id="UP001215280">
    <property type="component" value="Unassembled WGS sequence"/>
</dbReference>
<organism evidence="2 3">
    <name type="scientific">Mycena maculata</name>
    <dbReference type="NCBI Taxonomy" id="230809"/>
    <lineage>
        <taxon>Eukaryota</taxon>
        <taxon>Fungi</taxon>
        <taxon>Dikarya</taxon>
        <taxon>Basidiomycota</taxon>
        <taxon>Agaricomycotina</taxon>
        <taxon>Agaricomycetes</taxon>
        <taxon>Agaricomycetidae</taxon>
        <taxon>Agaricales</taxon>
        <taxon>Marasmiineae</taxon>
        <taxon>Mycenaceae</taxon>
        <taxon>Mycena</taxon>
    </lineage>
</organism>
<gene>
    <name evidence="2" type="ORF">DFH07DRAFT_781730</name>
</gene>
<protein>
    <submittedName>
        <fullName evidence="2">Uncharacterized protein</fullName>
    </submittedName>
</protein>
<proteinExistence type="predicted"/>
<feature type="transmembrane region" description="Helical" evidence="1">
    <location>
        <begin position="71"/>
        <end position="91"/>
    </location>
</feature>
<keyword evidence="1" id="KW-0472">Membrane</keyword>
<dbReference type="EMBL" id="JARJLG010000193">
    <property type="protein sequence ID" value="KAJ7730079.1"/>
    <property type="molecule type" value="Genomic_DNA"/>
</dbReference>
<reference evidence="2" key="1">
    <citation type="submission" date="2023-03" db="EMBL/GenBank/DDBJ databases">
        <title>Massive genome expansion in bonnet fungi (Mycena s.s.) driven by repeated elements and novel gene families across ecological guilds.</title>
        <authorList>
            <consortium name="Lawrence Berkeley National Laboratory"/>
            <person name="Harder C.B."/>
            <person name="Miyauchi S."/>
            <person name="Viragh M."/>
            <person name="Kuo A."/>
            <person name="Thoen E."/>
            <person name="Andreopoulos B."/>
            <person name="Lu D."/>
            <person name="Skrede I."/>
            <person name="Drula E."/>
            <person name="Henrissat B."/>
            <person name="Morin E."/>
            <person name="Kohler A."/>
            <person name="Barry K."/>
            <person name="LaButti K."/>
            <person name="Morin E."/>
            <person name="Salamov A."/>
            <person name="Lipzen A."/>
            <person name="Mereny Z."/>
            <person name="Hegedus B."/>
            <person name="Baldrian P."/>
            <person name="Stursova M."/>
            <person name="Weitz H."/>
            <person name="Taylor A."/>
            <person name="Grigoriev I.V."/>
            <person name="Nagy L.G."/>
            <person name="Martin F."/>
            <person name="Kauserud H."/>
        </authorList>
    </citation>
    <scope>NUCLEOTIDE SEQUENCE</scope>
    <source>
        <strain evidence="2">CBHHK188m</strain>
    </source>
</reference>
<accession>A0AAD7HY75</accession>
<comment type="caution">
    <text evidence="2">The sequence shown here is derived from an EMBL/GenBank/DDBJ whole genome shotgun (WGS) entry which is preliminary data.</text>
</comment>
<keyword evidence="1" id="KW-0812">Transmembrane</keyword>
<evidence type="ECO:0000313" key="2">
    <source>
        <dbReference type="EMBL" id="KAJ7730079.1"/>
    </source>
</evidence>
<dbReference type="AlphaFoldDB" id="A0AAD7HY75"/>
<keyword evidence="1" id="KW-1133">Transmembrane helix</keyword>
<evidence type="ECO:0000256" key="1">
    <source>
        <dbReference type="SAM" id="Phobius"/>
    </source>
</evidence>
<name>A0AAD7HY75_9AGAR</name>